<keyword evidence="2" id="KW-1185">Reference proteome</keyword>
<proteinExistence type="predicted"/>
<sequence length="194" mass="23719">MKSAFQIGSIQRNSSKIKEIYQKKNEIYFKNVFQFIFYQLQQPSQKLLKIENYVIRIIKFVYSTISLYNFQQFNLNWLIVKFCYTLLDNNRQYNFPYFTQQIVKFSIRCINYTQKNGEVQKINQSKIICNNIHFYLNNQNLAVQTIQLIVGQHKWKNSYSFQDQHWLHFKKQLYIFLFVKHFAQTQIVSIYRLL</sequence>
<dbReference type="HOGENOM" id="CLU_1404975_0_0_1"/>
<dbReference type="EMBL" id="CT868653">
    <property type="protein sequence ID" value="CAK89223.1"/>
    <property type="molecule type" value="Genomic_DNA"/>
</dbReference>
<protein>
    <recommendedName>
        <fullName evidence="3">Transmembrane protein</fullName>
    </recommendedName>
</protein>
<accession>A0E1Q6</accession>
<dbReference type="InParanoid" id="A0E1Q6"/>
<dbReference type="RefSeq" id="XP_001456620.1">
    <property type="nucleotide sequence ID" value="XM_001456583.1"/>
</dbReference>
<dbReference type="GeneID" id="5042405"/>
<organism evidence="1 2">
    <name type="scientific">Paramecium tetraurelia</name>
    <dbReference type="NCBI Taxonomy" id="5888"/>
    <lineage>
        <taxon>Eukaryota</taxon>
        <taxon>Sar</taxon>
        <taxon>Alveolata</taxon>
        <taxon>Ciliophora</taxon>
        <taxon>Intramacronucleata</taxon>
        <taxon>Oligohymenophorea</taxon>
        <taxon>Peniculida</taxon>
        <taxon>Parameciidae</taxon>
        <taxon>Paramecium</taxon>
    </lineage>
</organism>
<gene>
    <name evidence="1" type="ORF">GSPATT00022394001</name>
</gene>
<reference evidence="1 2" key="1">
    <citation type="journal article" date="2006" name="Nature">
        <title>Global trends of whole-genome duplications revealed by the ciliate Paramecium tetraurelia.</title>
        <authorList>
            <consortium name="Genoscope"/>
            <person name="Aury J.-M."/>
            <person name="Jaillon O."/>
            <person name="Duret L."/>
            <person name="Noel B."/>
            <person name="Jubin C."/>
            <person name="Porcel B.M."/>
            <person name="Segurens B."/>
            <person name="Daubin V."/>
            <person name="Anthouard V."/>
            <person name="Aiach N."/>
            <person name="Arnaiz O."/>
            <person name="Billaut A."/>
            <person name="Beisson J."/>
            <person name="Blanc I."/>
            <person name="Bouhouche K."/>
            <person name="Camara F."/>
            <person name="Duharcourt S."/>
            <person name="Guigo R."/>
            <person name="Gogendeau D."/>
            <person name="Katinka M."/>
            <person name="Keller A.-M."/>
            <person name="Kissmehl R."/>
            <person name="Klotz C."/>
            <person name="Koll F."/>
            <person name="Le Moue A."/>
            <person name="Lepere C."/>
            <person name="Malinsky S."/>
            <person name="Nowacki M."/>
            <person name="Nowak J.K."/>
            <person name="Plattner H."/>
            <person name="Poulain J."/>
            <person name="Ruiz F."/>
            <person name="Serrano V."/>
            <person name="Zagulski M."/>
            <person name="Dessen P."/>
            <person name="Betermier M."/>
            <person name="Weissenbach J."/>
            <person name="Scarpelli C."/>
            <person name="Schachter V."/>
            <person name="Sperling L."/>
            <person name="Meyer E."/>
            <person name="Cohen J."/>
            <person name="Wincker P."/>
        </authorList>
    </citation>
    <scope>NUCLEOTIDE SEQUENCE [LARGE SCALE GENOMIC DNA]</scope>
    <source>
        <strain evidence="1 2">Stock d4-2</strain>
    </source>
</reference>
<dbReference type="AlphaFoldDB" id="A0E1Q6"/>
<evidence type="ECO:0000313" key="1">
    <source>
        <dbReference type="EMBL" id="CAK89223.1"/>
    </source>
</evidence>
<name>A0E1Q6_PARTE</name>
<dbReference type="KEGG" id="ptm:GSPATT00022394001"/>
<evidence type="ECO:0000313" key="2">
    <source>
        <dbReference type="Proteomes" id="UP000000600"/>
    </source>
</evidence>
<dbReference type="Proteomes" id="UP000000600">
    <property type="component" value="Unassembled WGS sequence"/>
</dbReference>
<evidence type="ECO:0008006" key="3">
    <source>
        <dbReference type="Google" id="ProtNLM"/>
    </source>
</evidence>